<dbReference type="Pfam" id="PF07534">
    <property type="entry name" value="TLD"/>
    <property type="match status" value="1"/>
</dbReference>
<feature type="region of interest" description="Disordered" evidence="1">
    <location>
        <begin position="11"/>
        <end position="48"/>
    </location>
</feature>
<dbReference type="PANTHER" id="PTHR23354">
    <property type="entry name" value="NUCLEOLAR PROTEIN 7/ESTROGEN RECEPTOR COACTIVATOR-RELATED"/>
    <property type="match status" value="1"/>
</dbReference>
<protein>
    <recommendedName>
        <fullName evidence="2">TLDc domain-containing protein</fullName>
    </recommendedName>
</protein>
<dbReference type="PANTHER" id="PTHR23354:SF74">
    <property type="entry name" value="TLD-DOMAIN CONTAINING NUCLEOLAR PROTEIN"/>
    <property type="match status" value="1"/>
</dbReference>
<dbReference type="Proteomes" id="UP001151287">
    <property type="component" value="Unassembled WGS sequence"/>
</dbReference>
<organism evidence="3 4">
    <name type="scientific">Rhynchospora breviuscula</name>
    <dbReference type="NCBI Taxonomy" id="2022672"/>
    <lineage>
        <taxon>Eukaryota</taxon>
        <taxon>Viridiplantae</taxon>
        <taxon>Streptophyta</taxon>
        <taxon>Embryophyta</taxon>
        <taxon>Tracheophyta</taxon>
        <taxon>Spermatophyta</taxon>
        <taxon>Magnoliopsida</taxon>
        <taxon>Liliopsida</taxon>
        <taxon>Poales</taxon>
        <taxon>Cyperaceae</taxon>
        <taxon>Cyperoideae</taxon>
        <taxon>Rhynchosporeae</taxon>
        <taxon>Rhynchospora</taxon>
    </lineage>
</organism>
<dbReference type="OrthoDB" id="26679at2759"/>
<evidence type="ECO:0000313" key="3">
    <source>
        <dbReference type="EMBL" id="KAJ1694817.1"/>
    </source>
</evidence>
<dbReference type="AlphaFoldDB" id="A0A9Q0CIV6"/>
<evidence type="ECO:0000313" key="4">
    <source>
        <dbReference type="Proteomes" id="UP001151287"/>
    </source>
</evidence>
<accession>A0A9Q0CIV6</accession>
<evidence type="ECO:0000259" key="2">
    <source>
        <dbReference type="PROSITE" id="PS51886"/>
    </source>
</evidence>
<sequence length="325" mass="36492">MQSWKEKLAEKLSRLLADSPTSPSPPSPVARSEYHATPFTEDLTSPKRSSFSSYVLSFLPGGTGNPNSPTFEQTLQPLPPESLPKRWNSDGWENKPVLLSDSENDNKNENRYGSKFEETLEYDEKLKCSNGYEEKKMNSLHSGDYQKYLSDKSELITLDLFDFFESSLPSTIKGSHWVMLYSTWKHGISLRTLLRRSADLPGPCLLIAGDSKGAIFGGLLDCPLKPTPRRKYQGTSQTFVYTTRYGVPRLFRPTGANRYFYLCLNDALAFGGGGNFALCLDEDLLHGSSGPSETFGNECLAHDTEFELKNLELWGFTYLTRQPSN</sequence>
<name>A0A9Q0CIV6_9POAL</name>
<dbReference type="PROSITE" id="PS51886">
    <property type="entry name" value="TLDC"/>
    <property type="match status" value="1"/>
</dbReference>
<evidence type="ECO:0000256" key="1">
    <source>
        <dbReference type="SAM" id="MobiDB-lite"/>
    </source>
</evidence>
<proteinExistence type="predicted"/>
<feature type="domain" description="TLDc" evidence="2">
    <location>
        <begin position="154"/>
        <end position="317"/>
    </location>
</feature>
<gene>
    <name evidence="3" type="ORF">LUZ63_011515</name>
</gene>
<comment type="caution">
    <text evidence="3">The sequence shown here is derived from an EMBL/GenBank/DDBJ whole genome shotgun (WGS) entry which is preliminary data.</text>
</comment>
<reference evidence="3" key="1">
    <citation type="journal article" date="2022" name="Cell">
        <title>Repeat-based holocentromeres influence genome architecture and karyotype evolution.</title>
        <authorList>
            <person name="Hofstatter P.G."/>
            <person name="Thangavel G."/>
            <person name="Lux T."/>
            <person name="Neumann P."/>
            <person name="Vondrak T."/>
            <person name="Novak P."/>
            <person name="Zhang M."/>
            <person name="Costa L."/>
            <person name="Castellani M."/>
            <person name="Scott A."/>
            <person name="Toegelov H."/>
            <person name="Fuchs J."/>
            <person name="Mata-Sucre Y."/>
            <person name="Dias Y."/>
            <person name="Vanzela A.L.L."/>
            <person name="Huettel B."/>
            <person name="Almeida C.C.S."/>
            <person name="Simkova H."/>
            <person name="Souza G."/>
            <person name="Pedrosa-Harand A."/>
            <person name="Macas J."/>
            <person name="Mayer K.F.X."/>
            <person name="Houben A."/>
            <person name="Marques A."/>
        </authorList>
    </citation>
    <scope>NUCLEOTIDE SEQUENCE</scope>
    <source>
        <strain evidence="3">RhyBre1mFocal</strain>
    </source>
</reference>
<dbReference type="EMBL" id="JAMQYH010000003">
    <property type="protein sequence ID" value="KAJ1694817.1"/>
    <property type="molecule type" value="Genomic_DNA"/>
</dbReference>
<keyword evidence="4" id="KW-1185">Reference proteome</keyword>
<dbReference type="SMART" id="SM00584">
    <property type="entry name" value="TLDc"/>
    <property type="match status" value="1"/>
</dbReference>
<dbReference type="InterPro" id="IPR006571">
    <property type="entry name" value="TLDc_dom"/>
</dbReference>